<accession>A0A072NUY8</accession>
<dbReference type="Pfam" id="PF00067">
    <property type="entry name" value="p450"/>
    <property type="match status" value="1"/>
</dbReference>
<keyword evidence="5" id="KW-0560">Oxidoreductase</keyword>
<evidence type="ECO:0000256" key="6">
    <source>
        <dbReference type="ARBA" id="ARBA00023004"/>
    </source>
</evidence>
<keyword evidence="7" id="KW-0503">Monooxygenase</keyword>
<comment type="cofactor">
    <cofactor evidence="1">
        <name>heme</name>
        <dbReference type="ChEBI" id="CHEBI:30413"/>
    </cofactor>
</comment>
<dbReference type="STRING" id="1182545.A0A072NUY8"/>
<evidence type="ECO:0000313" key="9">
    <source>
        <dbReference type="Proteomes" id="UP000027920"/>
    </source>
</evidence>
<dbReference type="GeneID" id="25287469"/>
<comment type="caution">
    <text evidence="8">The sequence shown here is derived from an EMBL/GenBank/DDBJ whole genome shotgun (WGS) entry which is preliminary data.</text>
</comment>
<dbReference type="Gene3D" id="1.10.630.10">
    <property type="entry name" value="Cytochrome P450"/>
    <property type="match status" value="1"/>
</dbReference>
<evidence type="ECO:0008006" key="10">
    <source>
        <dbReference type="Google" id="ProtNLM"/>
    </source>
</evidence>
<dbReference type="AlphaFoldDB" id="A0A072NUY8"/>
<sequence length="340" mass="38263">MFIVHARRRQALSSYFSMQSIRALEPRITDLVQQMNRRLHEASSAGNAINTNHLFSAFAMDVIAEYSLSKAGTTGSLSRPDLGQWWYDLTRQQVPMNAFFRHFPLVIRTMMMLSDWLAMDANPGIENFIWWRNKLMSQVKTVLERDDGVSNEKERTLTHELANSDLPPAEKPPSRLVAEANLLLGAGAETTASTIARTCYHTLANPAVLKQLQKELVVALPVTDAIPSLPELSQLPYLNTVIEECLSISLPILARSPRLFQNHTLQYKEWAMPPGLGLIVFEVHFFPISSSIVPVLVQQTDRLAYVSYSVFFALTTPNIFPEPESFKTSRWLASEGSARS</sequence>
<gene>
    <name evidence="8" type="ORF">A1O9_12575</name>
</gene>
<dbReference type="InterPro" id="IPR001128">
    <property type="entry name" value="Cyt_P450"/>
</dbReference>
<dbReference type="GO" id="GO:0005506">
    <property type="term" value="F:iron ion binding"/>
    <property type="evidence" value="ECO:0007669"/>
    <property type="project" value="InterPro"/>
</dbReference>
<keyword evidence="4" id="KW-0479">Metal-binding</keyword>
<dbReference type="GO" id="GO:0004497">
    <property type="term" value="F:monooxygenase activity"/>
    <property type="evidence" value="ECO:0007669"/>
    <property type="project" value="UniProtKB-KW"/>
</dbReference>
<evidence type="ECO:0000256" key="4">
    <source>
        <dbReference type="ARBA" id="ARBA00022723"/>
    </source>
</evidence>
<evidence type="ECO:0000256" key="5">
    <source>
        <dbReference type="ARBA" id="ARBA00023002"/>
    </source>
</evidence>
<dbReference type="GO" id="GO:0020037">
    <property type="term" value="F:heme binding"/>
    <property type="evidence" value="ECO:0007669"/>
    <property type="project" value="InterPro"/>
</dbReference>
<organism evidence="8 9">
    <name type="scientific">Exophiala aquamarina CBS 119918</name>
    <dbReference type="NCBI Taxonomy" id="1182545"/>
    <lineage>
        <taxon>Eukaryota</taxon>
        <taxon>Fungi</taxon>
        <taxon>Dikarya</taxon>
        <taxon>Ascomycota</taxon>
        <taxon>Pezizomycotina</taxon>
        <taxon>Eurotiomycetes</taxon>
        <taxon>Chaetothyriomycetidae</taxon>
        <taxon>Chaetothyriales</taxon>
        <taxon>Herpotrichiellaceae</taxon>
        <taxon>Exophiala</taxon>
    </lineage>
</organism>
<dbReference type="HOGENOM" id="CLU_816444_0_0_1"/>
<keyword evidence="3" id="KW-0349">Heme</keyword>
<dbReference type="PANTHER" id="PTHR24305">
    <property type="entry name" value="CYTOCHROME P450"/>
    <property type="match status" value="1"/>
</dbReference>
<evidence type="ECO:0000256" key="7">
    <source>
        <dbReference type="ARBA" id="ARBA00023033"/>
    </source>
</evidence>
<reference evidence="8 9" key="1">
    <citation type="submission" date="2013-03" db="EMBL/GenBank/DDBJ databases">
        <title>The Genome Sequence of Exophiala aquamarina CBS 119918.</title>
        <authorList>
            <consortium name="The Broad Institute Genomics Platform"/>
            <person name="Cuomo C."/>
            <person name="de Hoog S."/>
            <person name="Gorbushina A."/>
            <person name="Walker B."/>
            <person name="Young S.K."/>
            <person name="Zeng Q."/>
            <person name="Gargeya S."/>
            <person name="Fitzgerald M."/>
            <person name="Haas B."/>
            <person name="Abouelleil A."/>
            <person name="Allen A.W."/>
            <person name="Alvarado L."/>
            <person name="Arachchi H.M."/>
            <person name="Berlin A.M."/>
            <person name="Chapman S.B."/>
            <person name="Gainer-Dewar J."/>
            <person name="Goldberg J."/>
            <person name="Griggs A."/>
            <person name="Gujja S."/>
            <person name="Hansen M."/>
            <person name="Howarth C."/>
            <person name="Imamovic A."/>
            <person name="Ireland A."/>
            <person name="Larimer J."/>
            <person name="McCowan C."/>
            <person name="Murphy C."/>
            <person name="Pearson M."/>
            <person name="Poon T.W."/>
            <person name="Priest M."/>
            <person name="Roberts A."/>
            <person name="Saif S."/>
            <person name="Shea T."/>
            <person name="Sisk P."/>
            <person name="Sykes S."/>
            <person name="Wortman J."/>
            <person name="Nusbaum C."/>
            <person name="Birren B."/>
        </authorList>
    </citation>
    <scope>NUCLEOTIDE SEQUENCE [LARGE SCALE GENOMIC DNA]</scope>
    <source>
        <strain evidence="8 9">CBS 119918</strain>
    </source>
</reference>
<keyword evidence="9" id="KW-1185">Reference proteome</keyword>
<dbReference type="Proteomes" id="UP000027920">
    <property type="component" value="Unassembled WGS sequence"/>
</dbReference>
<comment type="similarity">
    <text evidence="2">Belongs to the cytochrome P450 family.</text>
</comment>
<dbReference type="GO" id="GO:0016705">
    <property type="term" value="F:oxidoreductase activity, acting on paired donors, with incorporation or reduction of molecular oxygen"/>
    <property type="evidence" value="ECO:0007669"/>
    <property type="project" value="InterPro"/>
</dbReference>
<evidence type="ECO:0000256" key="3">
    <source>
        <dbReference type="ARBA" id="ARBA00022617"/>
    </source>
</evidence>
<dbReference type="VEuPathDB" id="FungiDB:A1O9_12575"/>
<name>A0A072NUY8_9EURO</name>
<proteinExistence type="inferred from homology"/>
<evidence type="ECO:0000313" key="8">
    <source>
        <dbReference type="EMBL" id="KEF51426.1"/>
    </source>
</evidence>
<dbReference type="EMBL" id="AMGV01000024">
    <property type="protein sequence ID" value="KEF51426.1"/>
    <property type="molecule type" value="Genomic_DNA"/>
</dbReference>
<evidence type="ECO:0000256" key="2">
    <source>
        <dbReference type="ARBA" id="ARBA00010617"/>
    </source>
</evidence>
<evidence type="ECO:0000256" key="1">
    <source>
        <dbReference type="ARBA" id="ARBA00001971"/>
    </source>
</evidence>
<keyword evidence="6" id="KW-0408">Iron</keyword>
<protein>
    <recommendedName>
        <fullName evidence="10">Cytochrome P450 oxidoreductase</fullName>
    </recommendedName>
</protein>
<dbReference type="InterPro" id="IPR050121">
    <property type="entry name" value="Cytochrome_P450_monoxygenase"/>
</dbReference>
<dbReference type="SUPFAM" id="SSF48264">
    <property type="entry name" value="Cytochrome P450"/>
    <property type="match status" value="1"/>
</dbReference>
<dbReference type="InterPro" id="IPR036396">
    <property type="entry name" value="Cyt_P450_sf"/>
</dbReference>
<dbReference type="PANTHER" id="PTHR24305:SF157">
    <property type="entry name" value="N-ACETYLTRYPTOPHAN 6-HYDROXYLASE IVOC-RELATED"/>
    <property type="match status" value="1"/>
</dbReference>
<dbReference type="RefSeq" id="XP_013254016.1">
    <property type="nucleotide sequence ID" value="XM_013398562.1"/>
</dbReference>